<organism evidence="2 3">
    <name type="scientific">Meiothermus granaticius NBRC 107808</name>
    <dbReference type="NCBI Taxonomy" id="1227551"/>
    <lineage>
        <taxon>Bacteria</taxon>
        <taxon>Thermotogati</taxon>
        <taxon>Deinococcota</taxon>
        <taxon>Deinococci</taxon>
        <taxon>Thermales</taxon>
        <taxon>Thermaceae</taxon>
        <taxon>Meiothermus</taxon>
    </lineage>
</organism>
<feature type="transmembrane region" description="Helical" evidence="1">
    <location>
        <begin position="139"/>
        <end position="158"/>
    </location>
</feature>
<dbReference type="RefSeq" id="WP_147021184.1">
    <property type="nucleotide sequence ID" value="NZ_BJXM01000012.1"/>
</dbReference>
<evidence type="ECO:0000256" key="1">
    <source>
        <dbReference type="SAM" id="Phobius"/>
    </source>
</evidence>
<dbReference type="OrthoDB" id="34328at2"/>
<dbReference type="AlphaFoldDB" id="A0A399F7J7"/>
<feature type="transmembrane region" description="Helical" evidence="1">
    <location>
        <begin position="73"/>
        <end position="92"/>
    </location>
</feature>
<name>A0A399F7J7_9DEIN</name>
<gene>
    <name evidence="2" type="ORF">Mgrana_01421</name>
</gene>
<dbReference type="EMBL" id="QWLB01000016">
    <property type="protein sequence ID" value="RIH92644.1"/>
    <property type="molecule type" value="Genomic_DNA"/>
</dbReference>
<proteinExistence type="predicted"/>
<accession>A0A399F7J7</accession>
<keyword evidence="1" id="KW-0472">Membrane</keyword>
<keyword evidence="1" id="KW-0812">Transmembrane</keyword>
<comment type="caution">
    <text evidence="2">The sequence shown here is derived from an EMBL/GenBank/DDBJ whole genome shotgun (WGS) entry which is preliminary data.</text>
</comment>
<reference evidence="2 3" key="1">
    <citation type="submission" date="2018-08" db="EMBL/GenBank/DDBJ databases">
        <title>Meiothermus granaticius genome AF-68 sequencing project.</title>
        <authorList>
            <person name="Da Costa M.S."/>
            <person name="Albuquerque L."/>
            <person name="Raposo P."/>
            <person name="Froufe H.J.C."/>
            <person name="Barroso C.S."/>
            <person name="Egas C."/>
        </authorList>
    </citation>
    <scope>NUCLEOTIDE SEQUENCE [LARGE SCALE GENOMIC DNA]</scope>
    <source>
        <strain evidence="2 3">AF-68</strain>
    </source>
</reference>
<keyword evidence="1" id="KW-1133">Transmembrane helix</keyword>
<dbReference type="Proteomes" id="UP000266178">
    <property type="component" value="Unassembled WGS sequence"/>
</dbReference>
<sequence>MVTADLLRYVQRKLEHGMSPEQIRQVLERRGWPKADVQEALSQSVKPEVRPTLLEAAPEARDSSPLEPGLMTGLFRIGFAGVFLVNSVVAVVEPNSFIKLMQGSFMGQFVHNFAPFTALIAVNDAALGLLILSGRWPNYVLAWSGLWLLAVTVIKATALR</sequence>
<evidence type="ECO:0000313" key="3">
    <source>
        <dbReference type="Proteomes" id="UP000266178"/>
    </source>
</evidence>
<evidence type="ECO:0000313" key="2">
    <source>
        <dbReference type="EMBL" id="RIH92644.1"/>
    </source>
</evidence>
<keyword evidence="3" id="KW-1185">Reference proteome</keyword>
<feature type="transmembrane region" description="Helical" evidence="1">
    <location>
        <begin position="113"/>
        <end position="133"/>
    </location>
</feature>
<protein>
    <submittedName>
        <fullName evidence="2">Uncharacterized protein</fullName>
    </submittedName>
</protein>